<evidence type="ECO:0000313" key="2">
    <source>
        <dbReference type="Proteomes" id="UP000314294"/>
    </source>
</evidence>
<dbReference type="EMBL" id="SRLO01000481">
    <property type="protein sequence ID" value="TNN54541.1"/>
    <property type="molecule type" value="Genomic_DNA"/>
</dbReference>
<dbReference type="AlphaFoldDB" id="A0A4Z2GMT1"/>
<protein>
    <submittedName>
        <fullName evidence="1">Uncharacterized protein</fullName>
    </submittedName>
</protein>
<accession>A0A4Z2GMT1</accession>
<comment type="caution">
    <text evidence="1">The sequence shown here is derived from an EMBL/GenBank/DDBJ whole genome shotgun (WGS) entry which is preliminary data.</text>
</comment>
<evidence type="ECO:0000313" key="1">
    <source>
        <dbReference type="EMBL" id="TNN54541.1"/>
    </source>
</evidence>
<dbReference type="Proteomes" id="UP000314294">
    <property type="component" value="Unassembled WGS sequence"/>
</dbReference>
<proteinExistence type="predicted"/>
<gene>
    <name evidence="1" type="ORF">EYF80_035244</name>
</gene>
<sequence length="67" mass="7217">MTAGGRRDEVFDVGLEALELLHVVAGPEVPVALQVLLLLHLRGLRVLLLHAAAPILILTRLGLGRLH</sequence>
<name>A0A4Z2GMT1_9TELE</name>
<keyword evidence="2" id="KW-1185">Reference proteome</keyword>
<organism evidence="1 2">
    <name type="scientific">Liparis tanakae</name>
    <name type="common">Tanaka's snailfish</name>
    <dbReference type="NCBI Taxonomy" id="230148"/>
    <lineage>
        <taxon>Eukaryota</taxon>
        <taxon>Metazoa</taxon>
        <taxon>Chordata</taxon>
        <taxon>Craniata</taxon>
        <taxon>Vertebrata</taxon>
        <taxon>Euteleostomi</taxon>
        <taxon>Actinopterygii</taxon>
        <taxon>Neopterygii</taxon>
        <taxon>Teleostei</taxon>
        <taxon>Neoteleostei</taxon>
        <taxon>Acanthomorphata</taxon>
        <taxon>Eupercaria</taxon>
        <taxon>Perciformes</taxon>
        <taxon>Cottioidei</taxon>
        <taxon>Cottales</taxon>
        <taxon>Liparidae</taxon>
        <taxon>Liparis</taxon>
    </lineage>
</organism>
<reference evidence="1 2" key="1">
    <citation type="submission" date="2019-03" db="EMBL/GenBank/DDBJ databases">
        <title>First draft genome of Liparis tanakae, snailfish: a comprehensive survey of snailfish specific genes.</title>
        <authorList>
            <person name="Kim W."/>
            <person name="Song I."/>
            <person name="Jeong J.-H."/>
            <person name="Kim D."/>
            <person name="Kim S."/>
            <person name="Ryu S."/>
            <person name="Song J.Y."/>
            <person name="Lee S.K."/>
        </authorList>
    </citation>
    <scope>NUCLEOTIDE SEQUENCE [LARGE SCALE GENOMIC DNA]</scope>
    <source>
        <tissue evidence="1">Muscle</tissue>
    </source>
</reference>